<evidence type="ECO:0000313" key="5">
    <source>
        <dbReference type="Proteomes" id="UP000663760"/>
    </source>
</evidence>
<evidence type="ECO:0000256" key="3">
    <source>
        <dbReference type="SAM" id="SignalP"/>
    </source>
</evidence>
<evidence type="ECO:0000256" key="1">
    <source>
        <dbReference type="ARBA" id="ARBA00022737"/>
    </source>
</evidence>
<dbReference type="InterPro" id="IPR011990">
    <property type="entry name" value="TPR-like_helical_dom_sf"/>
</dbReference>
<feature type="chain" id="PRO_5029643662" evidence="3">
    <location>
        <begin position="19"/>
        <end position="710"/>
    </location>
</feature>
<feature type="repeat" description="PPR" evidence="2">
    <location>
        <begin position="488"/>
        <end position="522"/>
    </location>
</feature>
<dbReference type="Pfam" id="PF20431">
    <property type="entry name" value="E_motif"/>
    <property type="match status" value="1"/>
</dbReference>
<gene>
    <name evidence="4" type="ORF">SI8410_03004570</name>
</gene>
<dbReference type="EMBL" id="LR746266">
    <property type="protein sequence ID" value="CAA7393873.1"/>
    <property type="molecule type" value="Genomic_DNA"/>
</dbReference>
<keyword evidence="1" id="KW-0677">Repeat</keyword>
<dbReference type="Pfam" id="PF01535">
    <property type="entry name" value="PPR"/>
    <property type="match status" value="3"/>
</dbReference>
<feature type="repeat" description="PPR" evidence="2">
    <location>
        <begin position="523"/>
        <end position="557"/>
    </location>
</feature>
<evidence type="ECO:0000313" key="4">
    <source>
        <dbReference type="EMBL" id="CAA7393873.1"/>
    </source>
</evidence>
<dbReference type="InterPro" id="IPR046960">
    <property type="entry name" value="PPR_At4g14850-like_plant"/>
</dbReference>
<dbReference type="Gene3D" id="1.25.40.10">
    <property type="entry name" value="Tetratricopeptide repeat domain"/>
    <property type="match status" value="6"/>
</dbReference>
<dbReference type="InterPro" id="IPR046848">
    <property type="entry name" value="E_motif"/>
</dbReference>
<feature type="repeat" description="PPR" evidence="2">
    <location>
        <begin position="81"/>
        <end position="116"/>
    </location>
</feature>
<dbReference type="GO" id="GO:0009451">
    <property type="term" value="P:RNA modification"/>
    <property type="evidence" value="ECO:0007669"/>
    <property type="project" value="InterPro"/>
</dbReference>
<dbReference type="Pfam" id="PF13041">
    <property type="entry name" value="PPR_2"/>
    <property type="match status" value="2"/>
</dbReference>
<dbReference type="Proteomes" id="UP000663760">
    <property type="component" value="Chromosome 3"/>
</dbReference>
<dbReference type="PANTHER" id="PTHR47926">
    <property type="entry name" value="PENTATRICOPEPTIDE REPEAT-CONTAINING PROTEIN"/>
    <property type="match status" value="1"/>
</dbReference>
<protein>
    <submittedName>
        <fullName evidence="4">Uncharacterized protein</fullName>
    </submittedName>
</protein>
<keyword evidence="5" id="KW-1185">Reference proteome</keyword>
<dbReference type="PANTHER" id="PTHR47926:SF356">
    <property type="entry name" value="(WILD MALAYSIAN BANANA) HYPOTHETICAL PROTEIN"/>
    <property type="match status" value="1"/>
</dbReference>
<feature type="repeat" description="PPR" evidence="2">
    <location>
        <begin position="387"/>
        <end position="421"/>
    </location>
</feature>
<dbReference type="AlphaFoldDB" id="A0A7I8K875"/>
<reference evidence="4" key="1">
    <citation type="submission" date="2020-02" db="EMBL/GenBank/DDBJ databases">
        <authorList>
            <person name="Scholz U."/>
            <person name="Mascher M."/>
            <person name="Fiebig A."/>
        </authorList>
    </citation>
    <scope>NUCLEOTIDE SEQUENCE</scope>
</reference>
<dbReference type="InterPro" id="IPR002885">
    <property type="entry name" value="PPR_rpt"/>
</dbReference>
<feature type="repeat" description="PPR" evidence="2">
    <location>
        <begin position="183"/>
        <end position="217"/>
    </location>
</feature>
<dbReference type="SUPFAM" id="SSF48452">
    <property type="entry name" value="TPR-like"/>
    <property type="match status" value="1"/>
</dbReference>
<dbReference type="NCBIfam" id="TIGR00756">
    <property type="entry name" value="PPR"/>
    <property type="match status" value="2"/>
</dbReference>
<accession>A0A7I8K875</accession>
<organism evidence="4 5">
    <name type="scientific">Spirodela intermedia</name>
    <name type="common">Intermediate duckweed</name>
    <dbReference type="NCBI Taxonomy" id="51605"/>
    <lineage>
        <taxon>Eukaryota</taxon>
        <taxon>Viridiplantae</taxon>
        <taxon>Streptophyta</taxon>
        <taxon>Embryophyta</taxon>
        <taxon>Tracheophyta</taxon>
        <taxon>Spermatophyta</taxon>
        <taxon>Magnoliopsida</taxon>
        <taxon>Liliopsida</taxon>
        <taxon>Araceae</taxon>
        <taxon>Lemnoideae</taxon>
        <taxon>Spirodela</taxon>
    </lineage>
</organism>
<feature type="signal peptide" evidence="3">
    <location>
        <begin position="1"/>
        <end position="18"/>
    </location>
</feature>
<dbReference type="OrthoDB" id="728902at2759"/>
<sequence length="710" mass="76399">MGSEFVATIAALLQKCAAAATEGSSAVKEALRMARRIHAVVVVTAPRHQSPFLLNNFISTYGKCGAVLDARRMFDVMPQRSRVSYNALISAFSRDPAHAPNALQLLPAMASAGLRPNSSTLSSLLQASSCIADQSLGAMLHTQAVICGFSSDIRVQTALLVMYSTCGCSEGPNRIFGEMGERDAVAWNSIILAQVKQADAHGGLRLFVSMLRTGVPPTGFTFCIAIKACRRSGEERAGEAIHGQILKAGSPDDLRLHNAVLDMYASWGDLSSASSIFRENQRRDLVSWNSMLAGFSDSGDADKAWDLFMELRASPEGLASDEYTFAAVVSATAALPAVICGKPLHALVIRSGLECSVFVGSTLLDMYFKTREPGSARRLFEVITHKDVVLWTDMIVGHGRSGESEAAVSYLGKMLAEGHALDSFSLCSSLNSSADLAALKQGEAIHSMAMKTGHEAEMCVCGSLVDMYAKNGALGAAASVFHGAADPDLKSWNAMLGGHGHHGNTEQAFELFERMMKQGTGPDQVTFLSLLSACDHRGLVERGRLFWGDMLDAGFVPGPKHYACMASLLSRAGLLQEAEELILASPFAGTLAELWRNLLSSCVIFRDLQRGIRAANWALMLCPDDGATHILLSNLYASVGRWEAVAETRRRIRGLALEKDPGLSWIEIAGEVFVFSANDESHSLADDTRAELQRLVGNLKEWQTSESALT</sequence>
<dbReference type="GO" id="GO:0003723">
    <property type="term" value="F:RNA binding"/>
    <property type="evidence" value="ECO:0007669"/>
    <property type="project" value="InterPro"/>
</dbReference>
<name>A0A7I8K875_SPIIN</name>
<dbReference type="FunFam" id="1.25.40.10:FF:000090">
    <property type="entry name" value="Pentatricopeptide repeat-containing protein, chloroplastic"/>
    <property type="match status" value="1"/>
</dbReference>
<keyword evidence="3" id="KW-0732">Signal</keyword>
<evidence type="ECO:0000256" key="2">
    <source>
        <dbReference type="PROSITE-ProRule" id="PRU00708"/>
    </source>
</evidence>
<feature type="repeat" description="PPR" evidence="2">
    <location>
        <begin position="284"/>
        <end position="314"/>
    </location>
</feature>
<proteinExistence type="predicted"/>
<dbReference type="PROSITE" id="PS51375">
    <property type="entry name" value="PPR"/>
    <property type="match status" value="6"/>
</dbReference>